<dbReference type="RefSeq" id="WP_225672091.1">
    <property type="nucleotide sequence ID" value="NZ_JAEDAH010000018.1"/>
</dbReference>
<dbReference type="EMBL" id="JAEDAH010000018">
    <property type="protein sequence ID" value="MCA6062762.1"/>
    <property type="molecule type" value="Genomic_DNA"/>
</dbReference>
<organism evidence="2 3">
    <name type="scientific">Thalassolituus marinus</name>
    <dbReference type="NCBI Taxonomy" id="671053"/>
    <lineage>
        <taxon>Bacteria</taxon>
        <taxon>Pseudomonadati</taxon>
        <taxon>Pseudomonadota</taxon>
        <taxon>Gammaproteobacteria</taxon>
        <taxon>Oceanospirillales</taxon>
        <taxon>Oceanospirillaceae</taxon>
        <taxon>Thalassolituus</taxon>
    </lineage>
</organism>
<dbReference type="InterPro" id="IPR019617">
    <property type="entry name" value="DUF2489"/>
</dbReference>
<protein>
    <submittedName>
        <fullName evidence="2">DUF2489 domain-containing protein</fullName>
    </submittedName>
</protein>
<keyword evidence="3" id="KW-1185">Reference proteome</keyword>
<sequence>MNTTYLILIVLALIIIAALSVYALHLTRKVKAVEQRQAEEEAEAALNLRNKQLELVSDIRFIARSVLEAQCEITEGVLRLHYLIQALDPDTWLQDELTTLRQHYNATSAMPILDAYKQLSKKEQFRLDKERLTLEDQHKNAIERELKWLVSHSFPTVTLIQ</sequence>
<feature type="domain" description="DUF2489" evidence="1">
    <location>
        <begin position="16"/>
        <end position="149"/>
    </location>
</feature>
<name>A0ABS7ZNV9_9GAMM</name>
<evidence type="ECO:0000313" key="3">
    <source>
        <dbReference type="Proteomes" id="UP000714380"/>
    </source>
</evidence>
<comment type="caution">
    <text evidence="2">The sequence shown here is derived from an EMBL/GenBank/DDBJ whole genome shotgun (WGS) entry which is preliminary data.</text>
</comment>
<evidence type="ECO:0000259" key="1">
    <source>
        <dbReference type="Pfam" id="PF10675"/>
    </source>
</evidence>
<dbReference type="Pfam" id="PF10675">
    <property type="entry name" value="DUF2489"/>
    <property type="match status" value="1"/>
</dbReference>
<gene>
    <name evidence="2" type="ORF">I9W95_03990</name>
</gene>
<reference evidence="2 3" key="1">
    <citation type="submission" date="2020-12" db="EMBL/GenBank/DDBJ databases">
        <title>Novel Thalassolituus-related marine hydrocarbonoclastic bacteria mediated algae-derived hydrocarbons mineralization in twilight zone of the northern South China Sea.</title>
        <authorList>
            <person name="Dong C."/>
        </authorList>
    </citation>
    <scope>NUCLEOTIDE SEQUENCE [LARGE SCALE GENOMIC DNA]</scope>
    <source>
        <strain evidence="2 3">IMCC1826</strain>
    </source>
</reference>
<accession>A0ABS7ZNV9</accession>
<proteinExistence type="predicted"/>
<dbReference type="Proteomes" id="UP000714380">
    <property type="component" value="Unassembled WGS sequence"/>
</dbReference>
<evidence type="ECO:0000313" key="2">
    <source>
        <dbReference type="EMBL" id="MCA6062762.1"/>
    </source>
</evidence>